<proteinExistence type="predicted"/>
<dbReference type="PANTHER" id="PTHR34220:SF7">
    <property type="entry name" value="SENSOR HISTIDINE KINASE YPDA"/>
    <property type="match status" value="1"/>
</dbReference>
<evidence type="ECO:0000313" key="6">
    <source>
        <dbReference type="Proteomes" id="UP000181790"/>
    </source>
</evidence>
<dbReference type="Pfam" id="PF06580">
    <property type="entry name" value="His_kinase"/>
    <property type="match status" value="1"/>
</dbReference>
<feature type="transmembrane region" description="Helical" evidence="3">
    <location>
        <begin position="9"/>
        <end position="28"/>
    </location>
</feature>
<dbReference type="GO" id="GO:0016020">
    <property type="term" value="C:membrane"/>
    <property type="evidence" value="ECO:0007669"/>
    <property type="project" value="InterPro"/>
</dbReference>
<reference evidence="5 6" key="1">
    <citation type="submission" date="2016-10" db="EMBL/GenBank/DDBJ databases">
        <title>Arsenicibacter rosenii gen. nov., sp. nov., an efficient arsenic-methylating bacterium isolated from an arsenic-contaminated paddy soil.</title>
        <authorList>
            <person name="Huang K."/>
        </authorList>
    </citation>
    <scope>NUCLEOTIDE SEQUENCE [LARGE SCALE GENOMIC DNA]</scope>
    <source>
        <strain evidence="5 6">SM-1</strain>
    </source>
</reference>
<organism evidence="5 6">
    <name type="scientific">Arsenicibacter rosenii</name>
    <dbReference type="NCBI Taxonomy" id="1750698"/>
    <lineage>
        <taxon>Bacteria</taxon>
        <taxon>Pseudomonadati</taxon>
        <taxon>Bacteroidota</taxon>
        <taxon>Cytophagia</taxon>
        <taxon>Cytophagales</taxon>
        <taxon>Spirosomataceae</taxon>
        <taxon>Arsenicibacter</taxon>
    </lineage>
</organism>
<gene>
    <name evidence="5" type="ORF">BLX24_18545</name>
</gene>
<comment type="caution">
    <text evidence="5">The sequence shown here is derived from an EMBL/GenBank/DDBJ whole genome shotgun (WGS) entry which is preliminary data.</text>
</comment>
<keyword evidence="3" id="KW-1133">Transmembrane helix</keyword>
<feature type="transmembrane region" description="Helical" evidence="3">
    <location>
        <begin position="164"/>
        <end position="181"/>
    </location>
</feature>
<keyword evidence="1" id="KW-0175">Coiled coil</keyword>
<sequence>MSSAKSYRLSVWQIAQLALFVLVVYYPILLYVNLPDRSWDFIMQALPYLLMQGGLMFLLYFFWIGIVEWLLQKLADRFGDQFMFEFKWPGQLVSIVVTICFAMFFNVIFHQIRRQVLKNPNRQEVAGQRPSGQQRPAGDQASGPATTNWRGRNGSGRWEFFERSNNGLAVVIMLSIFYLAANRRANRRMKDIQVEAERLEKENALAQFAALKNQVSPHFLFNSLSILSSLVYVDPALSEQFIDRLSKAYRYILEQKDNDRVLLRTELEFIQAYIFLLKIRFDEKFSVVLDVPERVAEQNAIAPLTLQLLIENAVKHNRMTSKQPLEVQIRVEGNELVVRNRIQPRDDHEPSTGIGLQNIINRYHLLTSQPVWVGEQQGEFVVRIPLIAQTVAVA</sequence>
<dbReference type="Gene3D" id="3.30.565.10">
    <property type="entry name" value="Histidine kinase-like ATPase, C-terminal domain"/>
    <property type="match status" value="1"/>
</dbReference>
<dbReference type="PANTHER" id="PTHR34220">
    <property type="entry name" value="SENSOR HISTIDINE KINASE YPDA"/>
    <property type="match status" value="1"/>
</dbReference>
<evidence type="ECO:0000256" key="3">
    <source>
        <dbReference type="SAM" id="Phobius"/>
    </source>
</evidence>
<dbReference type="InterPro" id="IPR050640">
    <property type="entry name" value="Bact_2-comp_sensor_kinase"/>
</dbReference>
<accession>A0A1S2VHT7</accession>
<dbReference type="EMBL" id="MORL01000010">
    <property type="protein sequence ID" value="OIN57776.1"/>
    <property type="molecule type" value="Genomic_DNA"/>
</dbReference>
<dbReference type="InterPro" id="IPR036890">
    <property type="entry name" value="HATPase_C_sf"/>
</dbReference>
<feature type="coiled-coil region" evidence="1">
    <location>
        <begin position="182"/>
        <end position="214"/>
    </location>
</feature>
<keyword evidence="3" id="KW-0812">Transmembrane</keyword>
<dbReference type="RefSeq" id="WP_071504718.1">
    <property type="nucleotide sequence ID" value="NZ_MORL01000010.1"/>
</dbReference>
<evidence type="ECO:0000259" key="4">
    <source>
        <dbReference type="Pfam" id="PF06580"/>
    </source>
</evidence>
<dbReference type="InterPro" id="IPR010559">
    <property type="entry name" value="Sig_transdc_His_kin_internal"/>
</dbReference>
<protein>
    <recommendedName>
        <fullName evidence="4">Signal transduction histidine kinase internal region domain-containing protein</fullName>
    </recommendedName>
</protein>
<feature type="domain" description="Signal transduction histidine kinase internal region" evidence="4">
    <location>
        <begin position="206"/>
        <end position="285"/>
    </location>
</feature>
<dbReference type="OrthoDB" id="927174at2"/>
<keyword evidence="6" id="KW-1185">Reference proteome</keyword>
<feature type="transmembrane region" description="Helical" evidence="3">
    <location>
        <begin position="92"/>
        <end position="112"/>
    </location>
</feature>
<evidence type="ECO:0000313" key="5">
    <source>
        <dbReference type="EMBL" id="OIN57776.1"/>
    </source>
</evidence>
<evidence type="ECO:0000256" key="2">
    <source>
        <dbReference type="SAM" id="MobiDB-lite"/>
    </source>
</evidence>
<feature type="region of interest" description="Disordered" evidence="2">
    <location>
        <begin position="123"/>
        <end position="151"/>
    </location>
</feature>
<feature type="transmembrane region" description="Helical" evidence="3">
    <location>
        <begin position="48"/>
        <end position="71"/>
    </location>
</feature>
<dbReference type="GO" id="GO:0000155">
    <property type="term" value="F:phosphorelay sensor kinase activity"/>
    <property type="evidence" value="ECO:0007669"/>
    <property type="project" value="InterPro"/>
</dbReference>
<dbReference type="AlphaFoldDB" id="A0A1S2VHT7"/>
<name>A0A1S2VHT7_9BACT</name>
<dbReference type="Proteomes" id="UP000181790">
    <property type="component" value="Unassembled WGS sequence"/>
</dbReference>
<evidence type="ECO:0000256" key="1">
    <source>
        <dbReference type="SAM" id="Coils"/>
    </source>
</evidence>
<keyword evidence="3" id="KW-0472">Membrane</keyword>